<feature type="transmembrane region" description="Helical" evidence="1">
    <location>
        <begin position="143"/>
        <end position="160"/>
    </location>
</feature>
<dbReference type="RefSeq" id="WP_054327514.1">
    <property type="nucleotide sequence ID" value="NZ_JACOPL010000007.1"/>
</dbReference>
<evidence type="ECO:0000259" key="2">
    <source>
        <dbReference type="Pfam" id="PF04892"/>
    </source>
</evidence>
<dbReference type="Proteomes" id="UP000606499">
    <property type="component" value="Unassembled WGS sequence"/>
</dbReference>
<name>A0A923RYN9_9FIRM</name>
<gene>
    <name evidence="3" type="ORF">H8S45_08555</name>
</gene>
<dbReference type="PANTHER" id="PTHR36834">
    <property type="entry name" value="MEMBRANE PROTEIN-RELATED"/>
    <property type="match status" value="1"/>
</dbReference>
<keyword evidence="1" id="KW-0812">Transmembrane</keyword>
<feature type="transmembrane region" description="Helical" evidence="1">
    <location>
        <begin position="181"/>
        <end position="207"/>
    </location>
</feature>
<dbReference type="InterPro" id="IPR006976">
    <property type="entry name" value="VanZ-like"/>
</dbReference>
<proteinExistence type="predicted"/>
<sequence>MRNLLLLAYEAAAVLLPGLVLCAALYRRGGKTGRAAPPLLLLLFAIYLFGVFHVTGAGTMYDALQRGLEWNAGQVNLLPFSREADPMGYALNVVLFLPFGLLLPLLWPALDRLGRVAAGGFAFSLLIELSQLLNNRRTDVDDLLMNTLGAALGLLLYRALAWAGQRCGRKRGEVCEPTPALYIVALFAGRFLLFHELWAAGLLYGFAG</sequence>
<dbReference type="EMBL" id="JACOPL010000007">
    <property type="protein sequence ID" value="MBC5725505.1"/>
    <property type="molecule type" value="Genomic_DNA"/>
</dbReference>
<keyword evidence="1" id="KW-1133">Transmembrane helix</keyword>
<dbReference type="PANTHER" id="PTHR36834:SF2">
    <property type="entry name" value="MEMBRANE PROTEIN"/>
    <property type="match status" value="1"/>
</dbReference>
<accession>A0A923RYN9</accession>
<dbReference type="Pfam" id="PF04892">
    <property type="entry name" value="VanZ"/>
    <property type="match status" value="1"/>
</dbReference>
<keyword evidence="4" id="KW-1185">Reference proteome</keyword>
<feature type="transmembrane region" description="Helical" evidence="1">
    <location>
        <begin position="38"/>
        <end position="61"/>
    </location>
</feature>
<feature type="transmembrane region" description="Helical" evidence="1">
    <location>
        <begin position="6"/>
        <end position="26"/>
    </location>
</feature>
<evidence type="ECO:0000313" key="4">
    <source>
        <dbReference type="Proteomes" id="UP000606499"/>
    </source>
</evidence>
<feature type="domain" description="VanZ-like" evidence="2">
    <location>
        <begin position="44"/>
        <end position="159"/>
    </location>
</feature>
<evidence type="ECO:0000313" key="3">
    <source>
        <dbReference type="EMBL" id="MBC5725505.1"/>
    </source>
</evidence>
<protein>
    <submittedName>
        <fullName evidence="3">VanZ family protein</fullName>
    </submittedName>
</protein>
<evidence type="ECO:0000256" key="1">
    <source>
        <dbReference type="SAM" id="Phobius"/>
    </source>
</evidence>
<reference evidence="3" key="1">
    <citation type="submission" date="2020-08" db="EMBL/GenBank/DDBJ databases">
        <title>Genome public.</title>
        <authorList>
            <person name="Liu C."/>
            <person name="Sun Q."/>
        </authorList>
    </citation>
    <scope>NUCLEOTIDE SEQUENCE</scope>
    <source>
        <strain evidence="3">NSJ-28</strain>
    </source>
</reference>
<dbReference type="AlphaFoldDB" id="A0A923RYN9"/>
<feature type="transmembrane region" description="Helical" evidence="1">
    <location>
        <begin position="87"/>
        <end position="106"/>
    </location>
</feature>
<organism evidence="3 4">
    <name type="scientific">Agathobaculum faecis</name>
    <dbReference type="NCBI Taxonomy" id="2763013"/>
    <lineage>
        <taxon>Bacteria</taxon>
        <taxon>Bacillati</taxon>
        <taxon>Bacillota</taxon>
        <taxon>Clostridia</taxon>
        <taxon>Eubacteriales</taxon>
        <taxon>Butyricicoccaceae</taxon>
        <taxon>Agathobaculum</taxon>
    </lineage>
</organism>
<comment type="caution">
    <text evidence="3">The sequence shown here is derived from an EMBL/GenBank/DDBJ whole genome shotgun (WGS) entry which is preliminary data.</text>
</comment>
<dbReference type="InterPro" id="IPR053150">
    <property type="entry name" value="Teicoplanin_resist-assoc"/>
</dbReference>
<feature type="transmembrane region" description="Helical" evidence="1">
    <location>
        <begin position="113"/>
        <end position="131"/>
    </location>
</feature>
<keyword evidence="1" id="KW-0472">Membrane</keyword>